<name>A0ABY0QR03_9FLAO</name>
<keyword evidence="5" id="KW-0472">Membrane</keyword>
<dbReference type="Pfam" id="PF07244">
    <property type="entry name" value="POTRA"/>
    <property type="match status" value="4"/>
</dbReference>
<evidence type="ECO:0000256" key="3">
    <source>
        <dbReference type="ARBA" id="ARBA00022692"/>
    </source>
</evidence>
<feature type="domain" description="POTRA" evidence="8">
    <location>
        <begin position="316"/>
        <end position="402"/>
    </location>
</feature>
<dbReference type="EMBL" id="FNHD01000002">
    <property type="protein sequence ID" value="SDL56251.1"/>
    <property type="molecule type" value="Genomic_DNA"/>
</dbReference>
<comment type="caution">
    <text evidence="9">The sequence shown here is derived from an EMBL/GenBank/DDBJ whole genome shotgun (WGS) entry which is preliminary data.</text>
</comment>
<dbReference type="Gene3D" id="2.40.160.50">
    <property type="entry name" value="membrane protein fhac: a member of the omp85/tpsb transporter family"/>
    <property type="match status" value="1"/>
</dbReference>
<evidence type="ECO:0000256" key="5">
    <source>
        <dbReference type="ARBA" id="ARBA00023136"/>
    </source>
</evidence>
<dbReference type="InterPro" id="IPR034746">
    <property type="entry name" value="POTRA"/>
</dbReference>
<dbReference type="NCBIfam" id="TIGR03303">
    <property type="entry name" value="OM_YaeT"/>
    <property type="match status" value="1"/>
</dbReference>
<evidence type="ECO:0000259" key="8">
    <source>
        <dbReference type="PROSITE" id="PS51779"/>
    </source>
</evidence>
<dbReference type="PANTHER" id="PTHR12815:SF47">
    <property type="entry name" value="TRANSLOCATION AND ASSEMBLY MODULE SUBUNIT TAMA"/>
    <property type="match status" value="1"/>
</dbReference>
<keyword evidence="4" id="KW-0732">Signal</keyword>
<dbReference type="InterPro" id="IPR010827">
    <property type="entry name" value="BamA/TamA_POTRA"/>
</dbReference>
<accession>A0ABY0QR03</accession>
<dbReference type="PROSITE" id="PS51779">
    <property type="entry name" value="POTRA"/>
    <property type="match status" value="1"/>
</dbReference>
<dbReference type="Gene3D" id="3.10.20.310">
    <property type="entry name" value="membrane protein fhac"/>
    <property type="match status" value="5"/>
</dbReference>
<evidence type="ECO:0000313" key="9">
    <source>
        <dbReference type="EMBL" id="SDL56251.1"/>
    </source>
</evidence>
<evidence type="ECO:0000256" key="4">
    <source>
        <dbReference type="ARBA" id="ARBA00022729"/>
    </source>
</evidence>
<evidence type="ECO:0000256" key="6">
    <source>
        <dbReference type="ARBA" id="ARBA00023237"/>
    </source>
</evidence>
<evidence type="ECO:0000256" key="1">
    <source>
        <dbReference type="ARBA" id="ARBA00004370"/>
    </source>
</evidence>
<evidence type="ECO:0000313" key="10">
    <source>
        <dbReference type="Proteomes" id="UP000199242"/>
    </source>
</evidence>
<reference evidence="9 10" key="1">
    <citation type="submission" date="2016-10" db="EMBL/GenBank/DDBJ databases">
        <authorList>
            <person name="Varghese N."/>
            <person name="Submissions S."/>
        </authorList>
    </citation>
    <scope>NUCLEOTIDE SEQUENCE [LARGE SCALE GENOMIC DNA]</scope>
    <source>
        <strain evidence="9 10">CGMCC 1.10941</strain>
    </source>
</reference>
<dbReference type="PANTHER" id="PTHR12815">
    <property type="entry name" value="SORTING AND ASSEMBLY MACHINERY SAMM50 PROTEIN FAMILY MEMBER"/>
    <property type="match status" value="1"/>
</dbReference>
<dbReference type="InterPro" id="IPR023707">
    <property type="entry name" value="OM_assembly_BamA"/>
</dbReference>
<keyword evidence="6" id="KW-0998">Cell outer membrane</keyword>
<evidence type="ECO:0000256" key="7">
    <source>
        <dbReference type="NCBIfam" id="TIGR03303"/>
    </source>
</evidence>
<keyword evidence="2" id="KW-1134">Transmembrane beta strand</keyword>
<organism evidence="9 10">
    <name type="scientific">Chryseobacterium taihuense</name>
    <dbReference type="NCBI Taxonomy" id="1141221"/>
    <lineage>
        <taxon>Bacteria</taxon>
        <taxon>Pseudomonadati</taxon>
        <taxon>Bacteroidota</taxon>
        <taxon>Flavobacteriia</taxon>
        <taxon>Flavobacteriales</taxon>
        <taxon>Weeksellaceae</taxon>
        <taxon>Chryseobacterium group</taxon>
        <taxon>Chryseobacterium</taxon>
    </lineage>
</organism>
<protein>
    <recommendedName>
        <fullName evidence="7">Outer membrane protein assembly factor BamA</fullName>
    </recommendedName>
</protein>
<keyword evidence="10" id="KW-1185">Reference proteome</keyword>
<comment type="subcellular location">
    <subcellularLocation>
        <location evidence="1">Membrane</location>
    </subcellularLocation>
</comment>
<keyword evidence="3" id="KW-0812">Transmembrane</keyword>
<dbReference type="PIRSF" id="PIRSF006076">
    <property type="entry name" value="OM_assembly_OMP85"/>
    <property type="match status" value="1"/>
</dbReference>
<proteinExistence type="predicted"/>
<dbReference type="Proteomes" id="UP000199242">
    <property type="component" value="Unassembled WGS sequence"/>
</dbReference>
<dbReference type="InterPro" id="IPR039910">
    <property type="entry name" value="D15-like"/>
</dbReference>
<sequence>MVLPAIKFKSNKFLEKKDYDKMKFRLLPIIMFAASAHFYGQVTPQDSTKVSTTAVLAENQTGTYILKDIVVDGVKKFSTAQILRFTGLLKGEEVDIPGQKISNAIKKLWDSQSFSEVEVYVESIEGQTVVLRFYLQDLKELGEVKFAGKGIGKSKNEKLTKDNNLKPGTKITQNLVSSLKTNIPKDYVKKGFADAKITIEDKINASDPNLVDWTINVDKGKRIKISHIEFEGNENVSDSKLRKKAFKETKQKRFGIGGILKSSKFIEEKYQEDKRSLINYYNSLGYRDAKIVSDSVWRNKKDNYEINVKLEEGKKYYIGDITFVGNTVYPTEYLQRLLGYKKGDIYDAVGFNKKVGEDGGKEDDSDLRSLYMNNGYLFSNVVPVEKSVNGDAINLEIRITEGEQATWNKVTWSGNTTTHDHVVLRALRTKPGELFKKTEIKRTYFDLASMSFFDPQQIGQDIQPNPQDNTVDIGWKLVEKGSSQVQLQAGYGGNSFIGTLGLTFNNFSLKNFLKFKDFRPVPQGDGQTLSIQAQAGQFFQNYGVSFTEPWLFGTKPTALSVSLNNSRVNYNQVSGPDQRLNIFSATVGLNRWLKWPDDYFSLYTGIQYQKYNFSNYPFEFGDSTELYGNANNLSLNVGLSRNSAGIDPIFPTTGSNIELSGKFTPPYSLFSNKDYSTMKPTDKYKWMEFYKIKFKADVYNEVIGKLVLRSSAEMGFMDGYNKELGAPPFERFYVGGTGLFGGRFDGRELIPLRGYENASTYGGQAEDITQRGGGTIYNRFTLELRYPISLNQTAKIYGLTFAEGGNVWNSWNKYNPFQLKRSVGVGVRVYMGAFGLIGFDFAYGFDKTIDGNVSGNKTHFLMNQSL</sequence>
<gene>
    <name evidence="9" type="ORF">SAMN05216273_102196</name>
</gene>
<evidence type="ECO:0000256" key="2">
    <source>
        <dbReference type="ARBA" id="ARBA00022452"/>
    </source>
</evidence>